<feature type="transmembrane region" description="Helical" evidence="1">
    <location>
        <begin position="80"/>
        <end position="100"/>
    </location>
</feature>
<gene>
    <name evidence="2" type="ORF">ABU614_11005</name>
</gene>
<dbReference type="RefSeq" id="WP_363800616.1">
    <property type="nucleotide sequence ID" value="NZ_CP159925.1"/>
</dbReference>
<proteinExistence type="predicted"/>
<accession>A0AAU8N091</accession>
<feature type="transmembrane region" description="Helical" evidence="1">
    <location>
        <begin position="42"/>
        <end position="68"/>
    </location>
</feature>
<dbReference type="AlphaFoldDB" id="A0AAU8N091"/>
<sequence length="137" mass="14156">MAHDSVTPLLAAAGVLLAAIAYWTIAAWWLRAGVARAFGARPAFGAVLWTVLFGVVVWAMLAVTGLILAHGSALSSGPPFAALAFVLSLLALALGVRLFLPGPDGARLRWTRALAVSLLPALWLWGAALAAARYAAA</sequence>
<organism evidence="2">
    <name type="scientific">Lysobacter firmicutimachus</name>
    <dbReference type="NCBI Taxonomy" id="1792846"/>
    <lineage>
        <taxon>Bacteria</taxon>
        <taxon>Pseudomonadati</taxon>
        <taxon>Pseudomonadota</taxon>
        <taxon>Gammaproteobacteria</taxon>
        <taxon>Lysobacterales</taxon>
        <taxon>Lysobacteraceae</taxon>
        <taxon>Lysobacter</taxon>
    </lineage>
</organism>
<keyword evidence="1" id="KW-1133">Transmembrane helix</keyword>
<feature type="transmembrane region" description="Helical" evidence="1">
    <location>
        <begin position="6"/>
        <end position="30"/>
    </location>
</feature>
<evidence type="ECO:0000313" key="2">
    <source>
        <dbReference type="EMBL" id="XCO77280.1"/>
    </source>
</evidence>
<evidence type="ECO:0008006" key="3">
    <source>
        <dbReference type="Google" id="ProtNLM"/>
    </source>
</evidence>
<name>A0AAU8N091_9GAMM</name>
<feature type="transmembrane region" description="Helical" evidence="1">
    <location>
        <begin position="112"/>
        <end position="136"/>
    </location>
</feature>
<dbReference type="EMBL" id="CP159925">
    <property type="protein sequence ID" value="XCO77280.1"/>
    <property type="molecule type" value="Genomic_DNA"/>
</dbReference>
<evidence type="ECO:0000256" key="1">
    <source>
        <dbReference type="SAM" id="Phobius"/>
    </source>
</evidence>
<keyword evidence="1" id="KW-0472">Membrane</keyword>
<protein>
    <recommendedName>
        <fullName evidence="3">DUF1761 domain-containing protein</fullName>
    </recommendedName>
</protein>
<keyword evidence="1" id="KW-0812">Transmembrane</keyword>
<reference evidence="2" key="1">
    <citation type="submission" date="2024-06" db="EMBL/GenBank/DDBJ databases">
        <authorList>
            <person name="Li S."/>
        </authorList>
    </citation>
    <scope>NUCLEOTIDE SEQUENCE</scope>
    <source>
        <strain evidence="2">SR10</strain>
    </source>
</reference>